<gene>
    <name evidence="2" type="ORF">CQA62_01630</name>
</gene>
<dbReference type="RefSeq" id="WP_104724108.1">
    <property type="nucleotide sequence ID" value="NZ_FZNE01000002.1"/>
</dbReference>
<dbReference type="CDD" id="cd11615">
    <property type="entry name" value="SAF_NeuB_like"/>
    <property type="match status" value="1"/>
</dbReference>
<dbReference type="Pfam" id="PF08666">
    <property type="entry name" value="SAF"/>
    <property type="match status" value="1"/>
</dbReference>
<dbReference type="Gene3D" id="3.90.1210.10">
    <property type="entry name" value="Antifreeze-like/N-acetylneuraminic acid synthase C-terminal domain"/>
    <property type="match status" value="1"/>
</dbReference>
<organism evidence="2 3">
    <name type="scientific">Helicobacter cholecystus</name>
    <dbReference type="NCBI Taxonomy" id="45498"/>
    <lineage>
        <taxon>Bacteria</taxon>
        <taxon>Pseudomonadati</taxon>
        <taxon>Campylobacterota</taxon>
        <taxon>Epsilonproteobacteria</taxon>
        <taxon>Campylobacterales</taxon>
        <taxon>Helicobacteraceae</taxon>
        <taxon>Helicobacter</taxon>
    </lineage>
</organism>
<dbReference type="InterPro" id="IPR051690">
    <property type="entry name" value="PseI-like"/>
</dbReference>
<dbReference type="Pfam" id="PF03102">
    <property type="entry name" value="NeuB"/>
    <property type="match status" value="1"/>
</dbReference>
<feature type="domain" description="AFP-like" evidence="1">
    <location>
        <begin position="289"/>
        <end position="346"/>
    </location>
</feature>
<dbReference type="InterPro" id="IPR013974">
    <property type="entry name" value="SAF"/>
</dbReference>
<dbReference type="SUPFAM" id="SSF51269">
    <property type="entry name" value="AFP III-like domain"/>
    <property type="match status" value="1"/>
</dbReference>
<keyword evidence="3" id="KW-1185">Reference proteome</keyword>
<sequence length="346" mass="38754">MSNFIQIQHRKIGYMYEPLVIAELGINHNGSLSVAKEMVLSAKRAGVEILKHQTHIVSDEMSSLAKKTIPGNSQKSIYDIMQECALSEEEERELKDFVQEQGMIFLSTPFSRAGADRLEKMGVSAYKIGSGEMNNYPLLKHVASFGKPMIVSTGMNSMQSVKKAVEILQEYQVPFALLHTTNLYPTPPNLVRLGAMQEMMDAFPSIVIGLSDHTLNNNACKSAIALGASIVERHFTDRKDRRGPDIICSMDEEEARDLILSAKEIFMMRGGRKEATQEEQVTIDFAFSTCVSIAPIKKGEVFSAKNLWVKRPGIGEIRAEFYEEILGKRARCDIGNDEHLTWEMVE</sequence>
<protein>
    <submittedName>
        <fullName evidence="2">Polyhydroxyalkanoate biosynthesis repressor PhaR</fullName>
    </submittedName>
</protein>
<dbReference type="InterPro" id="IPR036732">
    <property type="entry name" value="AFP_Neu5c_C_sf"/>
</dbReference>
<dbReference type="InterPro" id="IPR057736">
    <property type="entry name" value="SAF_PseI/NeuA/NeuB"/>
</dbReference>
<dbReference type="SMART" id="SM00858">
    <property type="entry name" value="SAF"/>
    <property type="match status" value="1"/>
</dbReference>
<dbReference type="PROSITE" id="PS50844">
    <property type="entry name" value="AFP_LIKE"/>
    <property type="match status" value="1"/>
</dbReference>
<comment type="caution">
    <text evidence="2">The sequence shown here is derived from an EMBL/GenBank/DDBJ whole genome shotgun (WGS) entry which is preliminary data.</text>
</comment>
<dbReference type="PANTHER" id="PTHR42966">
    <property type="entry name" value="N-ACETYLNEURAMINATE SYNTHASE"/>
    <property type="match status" value="1"/>
</dbReference>
<dbReference type="GO" id="GO:0016051">
    <property type="term" value="P:carbohydrate biosynthetic process"/>
    <property type="evidence" value="ECO:0007669"/>
    <property type="project" value="InterPro"/>
</dbReference>
<dbReference type="PANTHER" id="PTHR42966:SF1">
    <property type="entry name" value="SIALIC ACID SYNTHASE"/>
    <property type="match status" value="1"/>
</dbReference>
<dbReference type="InterPro" id="IPR013785">
    <property type="entry name" value="Aldolase_TIM"/>
</dbReference>
<dbReference type="AlphaFoldDB" id="A0A3D8IXY7"/>
<evidence type="ECO:0000313" key="2">
    <source>
        <dbReference type="EMBL" id="RDU70137.1"/>
    </source>
</evidence>
<dbReference type="SUPFAM" id="SSF51569">
    <property type="entry name" value="Aldolase"/>
    <property type="match status" value="1"/>
</dbReference>
<dbReference type="EMBL" id="NXLU01000001">
    <property type="protein sequence ID" value="RDU70137.1"/>
    <property type="molecule type" value="Genomic_DNA"/>
</dbReference>
<dbReference type="InterPro" id="IPR013132">
    <property type="entry name" value="PseI/NeuA/B-like_N"/>
</dbReference>
<accession>A0A3D8IXY7</accession>
<dbReference type="GO" id="GO:0047444">
    <property type="term" value="F:N-acylneuraminate-9-phosphate synthase activity"/>
    <property type="evidence" value="ECO:0007669"/>
    <property type="project" value="TreeGrafter"/>
</dbReference>
<dbReference type="OrthoDB" id="9781701at2"/>
<dbReference type="InterPro" id="IPR006190">
    <property type="entry name" value="SAF_AFP_Neu5Ac"/>
</dbReference>
<dbReference type="Gene3D" id="3.20.20.70">
    <property type="entry name" value="Aldolase class I"/>
    <property type="match status" value="1"/>
</dbReference>
<proteinExistence type="predicted"/>
<reference evidence="2 3" key="1">
    <citation type="submission" date="2018-04" db="EMBL/GenBank/DDBJ databases">
        <title>Novel Campyloabacter and Helicobacter Species and Strains.</title>
        <authorList>
            <person name="Mannion A.J."/>
            <person name="Shen Z."/>
            <person name="Fox J.G."/>
        </authorList>
    </citation>
    <scope>NUCLEOTIDE SEQUENCE [LARGE SCALE GENOMIC DNA]</scope>
    <source>
        <strain evidence="2 3">ATCC 700242</strain>
    </source>
</reference>
<evidence type="ECO:0000313" key="3">
    <source>
        <dbReference type="Proteomes" id="UP000257067"/>
    </source>
</evidence>
<evidence type="ECO:0000259" key="1">
    <source>
        <dbReference type="PROSITE" id="PS50844"/>
    </source>
</evidence>
<name>A0A3D8IXY7_9HELI</name>
<dbReference type="Proteomes" id="UP000257067">
    <property type="component" value="Unassembled WGS sequence"/>
</dbReference>